<dbReference type="EMBL" id="VYXP01000001">
    <property type="protein sequence ID" value="KAA9134058.1"/>
    <property type="molecule type" value="Genomic_DNA"/>
</dbReference>
<keyword evidence="1 2" id="KW-0238">DNA-binding</keyword>
<dbReference type="InterPro" id="IPR011990">
    <property type="entry name" value="TPR-like_helical_dom_sf"/>
</dbReference>
<dbReference type="RefSeq" id="WP_150862408.1">
    <property type="nucleotide sequence ID" value="NZ_VYXP01000001.1"/>
</dbReference>
<dbReference type="Proteomes" id="UP000325372">
    <property type="component" value="Unassembled WGS sequence"/>
</dbReference>
<dbReference type="CDD" id="cd00383">
    <property type="entry name" value="trans_reg_C"/>
    <property type="match status" value="1"/>
</dbReference>
<dbReference type="PROSITE" id="PS51755">
    <property type="entry name" value="OMPR_PHOB"/>
    <property type="match status" value="1"/>
</dbReference>
<dbReference type="GO" id="GO:0000160">
    <property type="term" value="P:phosphorelay signal transduction system"/>
    <property type="evidence" value="ECO:0007669"/>
    <property type="project" value="InterPro"/>
</dbReference>
<sequence>MEACEDNAMNSRMPFFMNGVYIEPDALRISRKKSELRIEPKVMALLVALSERPGKLWTRDELITRIWAGESANDETLTRIVYLLRKALSSVAAAAGAVRTVPKLGYRLDAEVWAVGDESDEGASKTAIMTPFSVAVLPVVDVSAGSDGGFLADGLTRDLTTLMSRTPRFRVTPQSSAARYSADDLGTVDVAKALCARYLVTASLARSGNSVRIRVDLADAADDTLLWADKFQTDLDHFFEVQEDVVCSITTAIAAKVNVVQPLRVRRTGRFNLSAYERVQAAESLRLNYGRESAKKIVAMLQEALEIEPDDPIARAALSVQLSQNVVSQWADDPAATIAEADRLIAEALAAAPTDPEVLTAAGIVATMFHRPDEAIRYLEVATARNPNDAHALAVLGWQHCLRHSDPAGIGLIETAEDRAPHHPRFGLWATYRATAHLFMLNYAEGLRGGRHAVERTPHYYQPRLTCAWAHTGLGDEQSALREIDKARKQESEDIMEKFVAEMRRWSANSPNRDQCWAVLEQLRALRD</sequence>
<feature type="domain" description="OmpR/PhoB-type" evidence="3">
    <location>
        <begin position="12"/>
        <end position="110"/>
    </location>
</feature>
<reference evidence="4 5" key="1">
    <citation type="submission" date="2019-09" db="EMBL/GenBank/DDBJ databases">
        <title>Wenzhouxiangella sp. Genome sequencing and assembly.</title>
        <authorList>
            <person name="Zhang R."/>
        </authorList>
    </citation>
    <scope>NUCLEOTIDE SEQUENCE [LARGE SCALE GENOMIC DNA]</scope>
    <source>
        <strain evidence="4 5">W260</strain>
    </source>
</reference>
<dbReference type="InterPro" id="IPR016032">
    <property type="entry name" value="Sig_transdc_resp-reg_C-effctor"/>
</dbReference>
<dbReference type="SMART" id="SM00862">
    <property type="entry name" value="Trans_reg_C"/>
    <property type="match status" value="1"/>
</dbReference>
<evidence type="ECO:0000256" key="2">
    <source>
        <dbReference type="PROSITE-ProRule" id="PRU01091"/>
    </source>
</evidence>
<gene>
    <name evidence="4" type="ORF">F3N42_00465</name>
</gene>
<evidence type="ECO:0000259" key="3">
    <source>
        <dbReference type="PROSITE" id="PS51755"/>
    </source>
</evidence>
<dbReference type="GO" id="GO:0006355">
    <property type="term" value="P:regulation of DNA-templated transcription"/>
    <property type="evidence" value="ECO:0007669"/>
    <property type="project" value="InterPro"/>
</dbReference>
<dbReference type="Gene3D" id="1.25.40.10">
    <property type="entry name" value="Tetratricopeptide repeat domain"/>
    <property type="match status" value="1"/>
</dbReference>
<keyword evidence="5" id="KW-1185">Reference proteome</keyword>
<dbReference type="InterPro" id="IPR036388">
    <property type="entry name" value="WH-like_DNA-bd_sf"/>
</dbReference>
<evidence type="ECO:0000313" key="4">
    <source>
        <dbReference type="EMBL" id="KAA9134058.1"/>
    </source>
</evidence>
<evidence type="ECO:0000256" key="1">
    <source>
        <dbReference type="ARBA" id="ARBA00023125"/>
    </source>
</evidence>
<dbReference type="GO" id="GO:0003677">
    <property type="term" value="F:DNA binding"/>
    <property type="evidence" value="ECO:0007669"/>
    <property type="project" value="UniProtKB-UniRule"/>
</dbReference>
<organism evidence="4 5">
    <name type="scientific">Marinihelvus fidelis</name>
    <dbReference type="NCBI Taxonomy" id="2613842"/>
    <lineage>
        <taxon>Bacteria</taxon>
        <taxon>Pseudomonadati</taxon>
        <taxon>Pseudomonadota</taxon>
        <taxon>Gammaproteobacteria</taxon>
        <taxon>Chromatiales</taxon>
        <taxon>Wenzhouxiangellaceae</taxon>
        <taxon>Marinihelvus</taxon>
    </lineage>
</organism>
<feature type="DNA-binding region" description="OmpR/PhoB-type" evidence="2">
    <location>
        <begin position="12"/>
        <end position="110"/>
    </location>
</feature>
<dbReference type="AlphaFoldDB" id="A0A5N0THU2"/>
<accession>A0A5N0THU2</accession>
<dbReference type="InterPro" id="IPR001867">
    <property type="entry name" value="OmpR/PhoB-type_DNA-bd"/>
</dbReference>
<dbReference type="SUPFAM" id="SSF46894">
    <property type="entry name" value="C-terminal effector domain of the bipartite response regulators"/>
    <property type="match status" value="1"/>
</dbReference>
<proteinExistence type="predicted"/>
<name>A0A5N0THU2_9GAMM</name>
<dbReference type="SUPFAM" id="SSF48452">
    <property type="entry name" value="TPR-like"/>
    <property type="match status" value="1"/>
</dbReference>
<evidence type="ECO:0000313" key="5">
    <source>
        <dbReference type="Proteomes" id="UP000325372"/>
    </source>
</evidence>
<protein>
    <recommendedName>
        <fullName evidence="3">OmpR/PhoB-type domain-containing protein</fullName>
    </recommendedName>
</protein>
<dbReference type="Pfam" id="PF00486">
    <property type="entry name" value="Trans_reg_C"/>
    <property type="match status" value="1"/>
</dbReference>
<dbReference type="Gene3D" id="3.40.50.10070">
    <property type="entry name" value="TolB, N-terminal domain"/>
    <property type="match status" value="1"/>
</dbReference>
<comment type="caution">
    <text evidence="4">The sequence shown here is derived from an EMBL/GenBank/DDBJ whole genome shotgun (WGS) entry which is preliminary data.</text>
</comment>
<dbReference type="Gene3D" id="1.10.10.10">
    <property type="entry name" value="Winged helix-like DNA-binding domain superfamily/Winged helix DNA-binding domain"/>
    <property type="match status" value="1"/>
</dbReference>